<dbReference type="InterPro" id="IPR051414">
    <property type="entry name" value="Adenylate-forming_Reductase"/>
</dbReference>
<reference evidence="6 7" key="1">
    <citation type="submission" date="2016-12" db="EMBL/GenBank/DDBJ databases">
        <title>The genomes of Aspergillus section Nigri reveals drivers in fungal speciation.</title>
        <authorList>
            <consortium name="DOE Joint Genome Institute"/>
            <person name="Vesth T.C."/>
            <person name="Nybo J."/>
            <person name="Theobald S."/>
            <person name="Brandl J."/>
            <person name="Frisvad J.C."/>
            <person name="Nielsen K.F."/>
            <person name="Lyhne E.K."/>
            <person name="Kogle M.E."/>
            <person name="Kuo A."/>
            <person name="Riley R."/>
            <person name="Clum A."/>
            <person name="Nolan M."/>
            <person name="Lipzen A."/>
            <person name="Salamov A."/>
            <person name="Henrissat B."/>
            <person name="Wiebenga A."/>
            <person name="De Vries R.P."/>
            <person name="Grigoriev I.V."/>
            <person name="Mortensen U.H."/>
            <person name="Andersen M.R."/>
            <person name="Baker S.E."/>
        </authorList>
    </citation>
    <scope>NUCLEOTIDE SEQUENCE [LARGE SCALE GENOMIC DNA]</scope>
    <source>
        <strain evidence="6 7">JOP 1030-1</strain>
    </source>
</reference>
<dbReference type="InterPro" id="IPR036736">
    <property type="entry name" value="ACP-like_sf"/>
</dbReference>
<keyword evidence="7" id="KW-1185">Reference proteome</keyword>
<dbReference type="SUPFAM" id="SSF56801">
    <property type="entry name" value="Acetyl-CoA synthetase-like"/>
    <property type="match status" value="1"/>
</dbReference>
<dbReference type="PANTHER" id="PTHR43439">
    <property type="entry name" value="PHENYLACETATE-COENZYME A LIGASE"/>
    <property type="match status" value="1"/>
</dbReference>
<dbReference type="SUPFAM" id="SSF47336">
    <property type="entry name" value="ACP-like"/>
    <property type="match status" value="1"/>
</dbReference>
<organism evidence="6 7">
    <name type="scientific">Aspergillus saccharolyticus JOP 1030-1</name>
    <dbReference type="NCBI Taxonomy" id="1450539"/>
    <lineage>
        <taxon>Eukaryota</taxon>
        <taxon>Fungi</taxon>
        <taxon>Dikarya</taxon>
        <taxon>Ascomycota</taxon>
        <taxon>Pezizomycotina</taxon>
        <taxon>Eurotiomycetes</taxon>
        <taxon>Eurotiomycetidae</taxon>
        <taxon>Eurotiales</taxon>
        <taxon>Aspergillaceae</taxon>
        <taxon>Aspergillus</taxon>
        <taxon>Aspergillus subgen. Circumdati</taxon>
    </lineage>
</organism>
<dbReference type="GeneID" id="37074134"/>
<dbReference type="Gene3D" id="1.10.1200.10">
    <property type="entry name" value="ACP-like"/>
    <property type="match status" value="1"/>
</dbReference>
<evidence type="ECO:0000259" key="5">
    <source>
        <dbReference type="Pfam" id="PF07993"/>
    </source>
</evidence>
<dbReference type="Proteomes" id="UP000248349">
    <property type="component" value="Unassembled WGS sequence"/>
</dbReference>
<dbReference type="InterPro" id="IPR013120">
    <property type="entry name" value="FAR_NAD-bd"/>
</dbReference>
<dbReference type="AlphaFoldDB" id="A0A319A281"/>
<dbReference type="SUPFAM" id="SSF51735">
    <property type="entry name" value="NAD(P)-binding Rossmann-fold domains"/>
    <property type="match status" value="1"/>
</dbReference>
<feature type="domain" description="AMP-dependent synthetase/ligase" evidence="4">
    <location>
        <begin position="17"/>
        <end position="344"/>
    </location>
</feature>
<keyword evidence="2" id="KW-0597">Phosphoprotein</keyword>
<dbReference type="InterPro" id="IPR000873">
    <property type="entry name" value="AMP-dep_synth/lig_dom"/>
</dbReference>
<dbReference type="InterPro" id="IPR042099">
    <property type="entry name" value="ANL_N_sf"/>
</dbReference>
<dbReference type="InterPro" id="IPR020845">
    <property type="entry name" value="AMP-binding_CS"/>
</dbReference>
<evidence type="ECO:0000313" key="6">
    <source>
        <dbReference type="EMBL" id="PYH41592.1"/>
    </source>
</evidence>
<dbReference type="Pfam" id="PF07993">
    <property type="entry name" value="NAD_binding_4"/>
    <property type="match status" value="1"/>
</dbReference>
<dbReference type="OrthoDB" id="429813at2759"/>
<dbReference type="Gene3D" id="3.40.50.12780">
    <property type="entry name" value="N-terminal domain of ligase-like"/>
    <property type="match status" value="1"/>
</dbReference>
<evidence type="ECO:0000259" key="4">
    <source>
        <dbReference type="Pfam" id="PF00501"/>
    </source>
</evidence>
<dbReference type="STRING" id="1450539.A0A319A281"/>
<dbReference type="InterPro" id="IPR036291">
    <property type="entry name" value="NAD(P)-bd_dom_sf"/>
</dbReference>
<feature type="region of interest" description="Disordered" evidence="3">
    <location>
        <begin position="541"/>
        <end position="561"/>
    </location>
</feature>
<name>A0A319A281_9EURO</name>
<sequence length="1062" mass="119165">MGSEASPGRLLHQVLDEIAEKEPDQLYCIHPVSMNLDDGWREISYRDLAHAVNRVAFWIDEQLGDSAKKKRHVLAYIGTNDLRYAAFVLACMKTGNTALLLSTRNSHTAFQHLLDATKCSVMVDASNKQQLRQMLDKLEDNRLQKLQRWNMPPLWGIFSNKPSDEYPYKYEHNFAAAEDMPTIILHSSGTTGNPKPINITHGYLATLENIQTMPIPKGRKLAQGHVREKGKLRFHYAPMYHFGGLVSIVECIYFKTPFVLAPDRPLDSDLFAQIMSTHHPKWTLALTPVLEDLGKQESGRKAFSQFEEVVFGGAPMSQSTGDKLSSLAHLQTVLASTETGWTPTLLCEDPADWCYLEWVPACGVRMEEVEKGLFELVIPRPESRKYHAVFHSYPDLSEYRTGDLFTPHPTKSGLWRFSGKGDDINVMKNGEKFNPVAAEKIIERHELISRAAIFGQDRYQAALLLEPQWNKLPQDWTEEWLRKQLESILDEANEALPAYARIYDTHIALTSRDKPFAQAPKGSLRRRETAKDYQGVLNSLYDSTDSDTSKAQGSSVGACPESSDREAIRSWLQQVFAQRLGLRGFGENDDLVDAGIDSLQVKELSRVLQQASKRMHPAGKPLTWSGDEVYQAGSVQALADRLSRHLSGNESIQDNKSGAKWTRADRLIHSVWNHARHLGQGGITVVLTGSTGDLGSHLLHQLLQVPTVAEIYCLNRGSDAVDRQVTNFRERGLSDGWLRDTSRVHFWQIGLGDELLGLSPAQYDYLRNTTDVYIHNAWPVNFNQPLKAFEKDMLPGLRRLLQLVEESPRRAHLHYVSSISTVGGWEKTHGPTILETLHDASVVQGIGYAESKFVAESLCGIAAQRSNLAISVHRVGQVGGPSSPTGGMWNPRDWFPAMVRSSMSMSKVPDTLGTINVNWVPIDLAAEAIVQIVQCRQERQDSSGLKVYHIVNPKARDWGSFAPLVARACGAKVVPLKEWIDDLQQQDSEGSSRERVEALPALPLFGFFKSLLDQQDTTSVPLETRNAVADSTVLGKIQPVDAELFKVWLRQWKERWLPELEV</sequence>
<evidence type="ECO:0000256" key="1">
    <source>
        <dbReference type="ARBA" id="ARBA00022450"/>
    </source>
</evidence>
<proteinExistence type="predicted"/>
<dbReference type="Pfam" id="PF00501">
    <property type="entry name" value="AMP-binding"/>
    <property type="match status" value="1"/>
</dbReference>
<evidence type="ECO:0000313" key="7">
    <source>
        <dbReference type="Proteomes" id="UP000248349"/>
    </source>
</evidence>
<dbReference type="Pfam" id="PF23562">
    <property type="entry name" value="AMP-binding_C_3"/>
    <property type="match status" value="1"/>
</dbReference>
<evidence type="ECO:0000256" key="2">
    <source>
        <dbReference type="ARBA" id="ARBA00022553"/>
    </source>
</evidence>
<keyword evidence="1" id="KW-0596">Phosphopantetheine</keyword>
<dbReference type="PANTHER" id="PTHR43439:SF2">
    <property type="entry name" value="ENZYME, PUTATIVE (JCVI)-RELATED"/>
    <property type="match status" value="1"/>
</dbReference>
<evidence type="ECO:0000256" key="3">
    <source>
        <dbReference type="SAM" id="MobiDB-lite"/>
    </source>
</evidence>
<dbReference type="Gene3D" id="3.40.50.720">
    <property type="entry name" value="NAD(P)-binding Rossmann-like Domain"/>
    <property type="match status" value="1"/>
</dbReference>
<protein>
    <submittedName>
        <fullName evidence="6">NRPS-like enzyme</fullName>
    </submittedName>
</protein>
<feature type="domain" description="Thioester reductase (TE)" evidence="5">
    <location>
        <begin position="687"/>
        <end position="929"/>
    </location>
</feature>
<accession>A0A319A281</accession>
<dbReference type="PROSITE" id="PS00455">
    <property type="entry name" value="AMP_BINDING"/>
    <property type="match status" value="1"/>
</dbReference>
<dbReference type="RefSeq" id="XP_025427574.1">
    <property type="nucleotide sequence ID" value="XM_025572906.1"/>
</dbReference>
<gene>
    <name evidence="6" type="ORF">BP01DRAFT_327326</name>
</gene>
<dbReference type="EMBL" id="KZ821262">
    <property type="protein sequence ID" value="PYH41592.1"/>
    <property type="molecule type" value="Genomic_DNA"/>
</dbReference>